<dbReference type="Proteomes" id="UP000190435">
    <property type="component" value="Unassembled WGS sequence"/>
</dbReference>
<dbReference type="STRING" id="34060.B0181_09570"/>
<protein>
    <submittedName>
        <fullName evidence="1">Uncharacterized protein</fullName>
    </submittedName>
</protein>
<dbReference type="EMBL" id="MUXU01000062">
    <property type="protein sequence ID" value="OOR87795.1"/>
    <property type="molecule type" value="Genomic_DNA"/>
</dbReference>
<reference evidence="2 4" key="2">
    <citation type="submission" date="2018-06" db="EMBL/GenBank/DDBJ databases">
        <authorList>
            <consortium name="Pathogen Informatics"/>
            <person name="Doyle S."/>
        </authorList>
    </citation>
    <scope>NUCLEOTIDE SEQUENCE [LARGE SCALE GENOMIC DNA]</scope>
    <source>
        <strain evidence="2 4">NCTC10293</strain>
    </source>
</reference>
<sequence length="77" mass="9014">MLSAWQMLEINPPNTSAISKTKPQQWHSRLLINTPTSHTDKSAFVDFLEYLIVYNHEFNTKEKFLPCQASFLIFNKI</sequence>
<evidence type="ECO:0000313" key="2">
    <source>
        <dbReference type="EMBL" id="STZ10551.1"/>
    </source>
</evidence>
<evidence type="ECO:0000313" key="3">
    <source>
        <dbReference type="Proteomes" id="UP000190435"/>
    </source>
</evidence>
<organism evidence="1 3">
    <name type="scientific">Moraxella caviae</name>
    <dbReference type="NCBI Taxonomy" id="34060"/>
    <lineage>
        <taxon>Bacteria</taxon>
        <taxon>Pseudomonadati</taxon>
        <taxon>Pseudomonadota</taxon>
        <taxon>Gammaproteobacteria</taxon>
        <taxon>Moraxellales</taxon>
        <taxon>Moraxellaceae</taxon>
        <taxon>Moraxella</taxon>
    </lineage>
</organism>
<reference evidence="1 3" key="1">
    <citation type="submission" date="2017-02" db="EMBL/GenBank/DDBJ databases">
        <title>Draft genome sequence of Moraxella caviae CCUG 355 type strain.</title>
        <authorList>
            <person name="Engstrom-Jakobsson H."/>
            <person name="Salva-Serra F."/>
            <person name="Thorell K."/>
            <person name="Gonzales-Siles L."/>
            <person name="Karlsson R."/>
            <person name="Boulund F."/>
            <person name="Engstrand L."/>
            <person name="Moore E."/>
        </authorList>
    </citation>
    <scope>NUCLEOTIDE SEQUENCE [LARGE SCALE GENOMIC DNA]</scope>
    <source>
        <strain evidence="1 3">CCUG 355</strain>
    </source>
</reference>
<dbReference type="Proteomes" id="UP000255279">
    <property type="component" value="Unassembled WGS sequence"/>
</dbReference>
<name>A0A1S9ZWG8_9GAMM</name>
<dbReference type="AlphaFoldDB" id="A0A1S9ZWG8"/>
<keyword evidence="3" id="KW-1185">Reference proteome</keyword>
<evidence type="ECO:0000313" key="1">
    <source>
        <dbReference type="EMBL" id="OOR87795.1"/>
    </source>
</evidence>
<evidence type="ECO:0000313" key="4">
    <source>
        <dbReference type="Proteomes" id="UP000255279"/>
    </source>
</evidence>
<gene>
    <name evidence="1" type="ORF">B0181_09570</name>
    <name evidence="2" type="ORF">NCTC10293_00892</name>
</gene>
<accession>A0A1S9ZWG8</accession>
<dbReference type="EMBL" id="UGQE01000001">
    <property type="protein sequence ID" value="STZ10551.1"/>
    <property type="molecule type" value="Genomic_DNA"/>
</dbReference>
<proteinExistence type="predicted"/>